<evidence type="ECO:0000313" key="3">
    <source>
        <dbReference type="Proteomes" id="UP000593571"/>
    </source>
</evidence>
<sequence length="128" mass="14489">MEMSHRQENKSPVERAAAPRSPAGTSFQSRYSPTHFGRRNPRKFVLKLLLPKEFTSGQCRDNPHTSPLGKSSDLRNYNSCLCQAKTWLKNKCDSLGTSHCLYRFHCEWGHFGSCAPTMPHAPLEVPTN</sequence>
<feature type="region of interest" description="Disordered" evidence="1">
    <location>
        <begin position="1"/>
        <end position="38"/>
    </location>
</feature>
<accession>A0A7J8KBJ6</accession>
<evidence type="ECO:0000313" key="2">
    <source>
        <dbReference type="EMBL" id="KAF6506208.1"/>
    </source>
</evidence>
<comment type="caution">
    <text evidence="2">The sequence shown here is derived from an EMBL/GenBank/DDBJ whole genome shotgun (WGS) entry which is preliminary data.</text>
</comment>
<organism evidence="2 3">
    <name type="scientific">Rousettus aegyptiacus</name>
    <name type="common">Egyptian fruit bat</name>
    <name type="synonym">Pteropus aegyptiacus</name>
    <dbReference type="NCBI Taxonomy" id="9407"/>
    <lineage>
        <taxon>Eukaryota</taxon>
        <taxon>Metazoa</taxon>
        <taxon>Chordata</taxon>
        <taxon>Craniata</taxon>
        <taxon>Vertebrata</taxon>
        <taxon>Euteleostomi</taxon>
        <taxon>Mammalia</taxon>
        <taxon>Eutheria</taxon>
        <taxon>Laurasiatheria</taxon>
        <taxon>Chiroptera</taxon>
        <taxon>Yinpterochiroptera</taxon>
        <taxon>Pteropodoidea</taxon>
        <taxon>Pteropodidae</taxon>
        <taxon>Rousettinae</taxon>
        <taxon>Rousettus</taxon>
    </lineage>
</organism>
<gene>
    <name evidence="2" type="ORF">HJG63_008006</name>
</gene>
<dbReference type="EMBL" id="JACASE010000001">
    <property type="protein sequence ID" value="KAF6506208.1"/>
    <property type="molecule type" value="Genomic_DNA"/>
</dbReference>
<dbReference type="AlphaFoldDB" id="A0A7J8KBJ6"/>
<protein>
    <submittedName>
        <fullName evidence="2">Uncharacterized protein</fullName>
    </submittedName>
</protein>
<name>A0A7J8KBJ6_ROUAE</name>
<reference evidence="2 3" key="1">
    <citation type="journal article" date="2020" name="Nature">
        <title>Six reference-quality genomes reveal evolution of bat adaptations.</title>
        <authorList>
            <person name="Jebb D."/>
            <person name="Huang Z."/>
            <person name="Pippel M."/>
            <person name="Hughes G.M."/>
            <person name="Lavrichenko K."/>
            <person name="Devanna P."/>
            <person name="Winkler S."/>
            <person name="Jermiin L.S."/>
            <person name="Skirmuntt E.C."/>
            <person name="Katzourakis A."/>
            <person name="Burkitt-Gray L."/>
            <person name="Ray D.A."/>
            <person name="Sullivan K.A.M."/>
            <person name="Roscito J.G."/>
            <person name="Kirilenko B.M."/>
            <person name="Davalos L.M."/>
            <person name="Corthals A.P."/>
            <person name="Power M.L."/>
            <person name="Jones G."/>
            <person name="Ransome R.D."/>
            <person name="Dechmann D.K.N."/>
            <person name="Locatelli A.G."/>
            <person name="Puechmaille S.J."/>
            <person name="Fedrigo O."/>
            <person name="Jarvis E.D."/>
            <person name="Hiller M."/>
            <person name="Vernes S.C."/>
            <person name="Myers E.W."/>
            <person name="Teeling E.C."/>
        </authorList>
    </citation>
    <scope>NUCLEOTIDE SEQUENCE [LARGE SCALE GENOMIC DNA]</scope>
    <source>
        <strain evidence="2">MRouAeg1</strain>
        <tissue evidence="2">Muscle</tissue>
    </source>
</reference>
<feature type="compositionally biased region" description="Polar residues" evidence="1">
    <location>
        <begin position="23"/>
        <end position="32"/>
    </location>
</feature>
<dbReference type="Proteomes" id="UP000593571">
    <property type="component" value="Unassembled WGS sequence"/>
</dbReference>
<keyword evidence="3" id="KW-1185">Reference proteome</keyword>
<evidence type="ECO:0000256" key="1">
    <source>
        <dbReference type="SAM" id="MobiDB-lite"/>
    </source>
</evidence>
<feature type="compositionally biased region" description="Basic and acidic residues" evidence="1">
    <location>
        <begin position="1"/>
        <end position="13"/>
    </location>
</feature>
<proteinExistence type="predicted"/>